<keyword evidence="14 17" id="KW-0234">DNA repair</keyword>
<keyword evidence="11" id="KW-0269">Exonuclease</keyword>
<keyword evidence="22" id="KW-1185">Reference proteome</keyword>
<dbReference type="InterPro" id="IPR018320">
    <property type="entry name" value="DNA_polymerase_1"/>
</dbReference>
<dbReference type="Pfam" id="PF01367">
    <property type="entry name" value="5_3_exonuc"/>
    <property type="match status" value="1"/>
</dbReference>
<dbReference type="SUPFAM" id="SSF88723">
    <property type="entry name" value="PIN domain-like"/>
    <property type="match status" value="1"/>
</dbReference>
<dbReference type="InterPro" id="IPR008918">
    <property type="entry name" value="HhH2"/>
</dbReference>
<feature type="domain" description="5'-3' exonuclease" evidence="19">
    <location>
        <begin position="1"/>
        <end position="257"/>
    </location>
</feature>
<keyword evidence="8" id="KW-0540">Nuclease</keyword>
<dbReference type="FunFam" id="1.20.1060.10:FF:000001">
    <property type="entry name" value="DNA polymerase I"/>
    <property type="match status" value="1"/>
</dbReference>
<accession>A0A2Z6I8R1</accession>
<dbReference type="InterPro" id="IPR001098">
    <property type="entry name" value="DNA-dir_DNA_pol_A_palm_dom"/>
</dbReference>
<dbReference type="CDD" id="cd08637">
    <property type="entry name" value="DNA_pol_A_pol_I_C"/>
    <property type="match status" value="1"/>
</dbReference>
<dbReference type="PRINTS" id="PR00868">
    <property type="entry name" value="DNAPOLI"/>
</dbReference>
<dbReference type="InterPro" id="IPR043502">
    <property type="entry name" value="DNA/RNA_pol_sf"/>
</dbReference>
<dbReference type="NCBIfam" id="NF004397">
    <property type="entry name" value="PRK05755.1"/>
    <property type="match status" value="1"/>
</dbReference>
<dbReference type="Pfam" id="PF22619">
    <property type="entry name" value="DNA_polI_exo1"/>
    <property type="match status" value="1"/>
</dbReference>
<gene>
    <name evidence="17" type="primary">polA</name>
    <name evidence="21" type="ORF">SUTMEG_07340</name>
</gene>
<keyword evidence="6 17" id="KW-0548">Nucleotidyltransferase</keyword>
<evidence type="ECO:0000256" key="11">
    <source>
        <dbReference type="ARBA" id="ARBA00022839"/>
    </source>
</evidence>
<dbReference type="PANTHER" id="PTHR10133">
    <property type="entry name" value="DNA POLYMERASE I"/>
    <property type="match status" value="1"/>
</dbReference>
<dbReference type="InterPro" id="IPR029060">
    <property type="entry name" value="PIN-like_dom_sf"/>
</dbReference>
<dbReference type="EC" id="2.7.7.7" evidence="3 16"/>
<comment type="catalytic activity">
    <reaction evidence="15 17">
        <text>DNA(n) + a 2'-deoxyribonucleoside 5'-triphosphate = DNA(n+1) + diphosphate</text>
        <dbReference type="Rhea" id="RHEA:22508"/>
        <dbReference type="Rhea" id="RHEA-COMP:17339"/>
        <dbReference type="Rhea" id="RHEA-COMP:17340"/>
        <dbReference type="ChEBI" id="CHEBI:33019"/>
        <dbReference type="ChEBI" id="CHEBI:61560"/>
        <dbReference type="ChEBI" id="CHEBI:173112"/>
        <dbReference type="EC" id="2.7.7.7"/>
    </reaction>
</comment>
<evidence type="ECO:0000256" key="8">
    <source>
        <dbReference type="ARBA" id="ARBA00022722"/>
    </source>
</evidence>
<dbReference type="InterPro" id="IPR002562">
    <property type="entry name" value="3'-5'_exonuclease_dom"/>
</dbReference>
<dbReference type="InterPro" id="IPR002421">
    <property type="entry name" value="5-3_exonuclease"/>
</dbReference>
<dbReference type="AlphaFoldDB" id="A0A2Z6I8R1"/>
<keyword evidence="7 17" id="KW-0235">DNA replication</keyword>
<evidence type="ECO:0000256" key="13">
    <source>
        <dbReference type="ARBA" id="ARBA00023125"/>
    </source>
</evidence>
<comment type="similarity">
    <text evidence="1 17">Belongs to the DNA polymerase type-A family.</text>
</comment>
<evidence type="ECO:0000259" key="20">
    <source>
        <dbReference type="SMART" id="SM00482"/>
    </source>
</evidence>
<evidence type="ECO:0000256" key="3">
    <source>
        <dbReference type="ARBA" id="ARBA00012417"/>
    </source>
</evidence>
<keyword evidence="12 17" id="KW-0239">DNA-directed DNA polymerase</keyword>
<evidence type="ECO:0000256" key="17">
    <source>
        <dbReference type="RuleBase" id="RU004460"/>
    </source>
</evidence>
<dbReference type="GO" id="GO:0008409">
    <property type="term" value="F:5'-3' exonuclease activity"/>
    <property type="evidence" value="ECO:0007669"/>
    <property type="project" value="InterPro"/>
</dbReference>
<dbReference type="GO" id="GO:0006302">
    <property type="term" value="P:double-strand break repair"/>
    <property type="evidence" value="ECO:0007669"/>
    <property type="project" value="TreeGrafter"/>
</dbReference>
<dbReference type="InterPro" id="IPR019760">
    <property type="entry name" value="DNA-dir_DNA_pol_A_CS"/>
</dbReference>
<dbReference type="FunFam" id="1.10.150.20:FF:000003">
    <property type="entry name" value="DNA polymerase I"/>
    <property type="match status" value="1"/>
</dbReference>
<dbReference type="InterPro" id="IPR020046">
    <property type="entry name" value="5-3_exonucl_a-hlix_arch_N"/>
</dbReference>
<organism evidence="21 22">
    <name type="scientific">Sutterella megalosphaeroides</name>
    <dbReference type="NCBI Taxonomy" id="2494234"/>
    <lineage>
        <taxon>Bacteria</taxon>
        <taxon>Pseudomonadati</taxon>
        <taxon>Pseudomonadota</taxon>
        <taxon>Betaproteobacteria</taxon>
        <taxon>Burkholderiales</taxon>
        <taxon>Sutterellaceae</taxon>
        <taxon>Sutterella</taxon>
    </lineage>
</organism>
<dbReference type="Proteomes" id="UP000271003">
    <property type="component" value="Chromosome"/>
</dbReference>
<dbReference type="InterPro" id="IPR036279">
    <property type="entry name" value="5-3_exonuclease_C_sf"/>
</dbReference>
<dbReference type="SMART" id="SM00474">
    <property type="entry name" value="35EXOc"/>
    <property type="match status" value="1"/>
</dbReference>
<evidence type="ECO:0000256" key="14">
    <source>
        <dbReference type="ARBA" id="ARBA00023204"/>
    </source>
</evidence>
<dbReference type="InterPro" id="IPR002298">
    <property type="entry name" value="DNA_polymerase_A"/>
</dbReference>
<evidence type="ECO:0000256" key="15">
    <source>
        <dbReference type="ARBA" id="ARBA00049244"/>
    </source>
</evidence>
<dbReference type="Pfam" id="PF02739">
    <property type="entry name" value="5_3_exonuc_N"/>
    <property type="match status" value="1"/>
</dbReference>
<comment type="subunit">
    <text evidence="2">Single-chain monomer with multiple functions.</text>
</comment>
<dbReference type="SUPFAM" id="SSF53098">
    <property type="entry name" value="Ribonuclease H-like"/>
    <property type="match status" value="1"/>
</dbReference>
<name>A0A2Z6I8R1_9BURK</name>
<dbReference type="GO" id="GO:0003887">
    <property type="term" value="F:DNA-directed DNA polymerase activity"/>
    <property type="evidence" value="ECO:0007669"/>
    <property type="project" value="UniProtKB-UniRule"/>
</dbReference>
<dbReference type="EMBL" id="AP018786">
    <property type="protein sequence ID" value="BBF22843.1"/>
    <property type="molecule type" value="Genomic_DNA"/>
</dbReference>
<dbReference type="FunFam" id="1.10.150.20:FF:000002">
    <property type="entry name" value="DNA polymerase I"/>
    <property type="match status" value="1"/>
</dbReference>
<evidence type="ECO:0000256" key="5">
    <source>
        <dbReference type="ARBA" id="ARBA00022679"/>
    </source>
</evidence>
<dbReference type="InterPro" id="IPR036397">
    <property type="entry name" value="RNaseH_sf"/>
</dbReference>
<keyword evidence="13 17" id="KW-0238">DNA-binding</keyword>
<dbReference type="FunFam" id="3.40.50.1010:FF:000001">
    <property type="entry name" value="DNA polymerase I"/>
    <property type="match status" value="1"/>
</dbReference>
<dbReference type="Gene3D" id="1.20.1060.10">
    <property type="entry name" value="Taq DNA Polymerase, Chain T, domain 4"/>
    <property type="match status" value="1"/>
</dbReference>
<dbReference type="GO" id="GO:0003677">
    <property type="term" value="F:DNA binding"/>
    <property type="evidence" value="ECO:0007669"/>
    <property type="project" value="UniProtKB-UniRule"/>
</dbReference>
<dbReference type="SUPFAM" id="SSF56672">
    <property type="entry name" value="DNA/RNA polymerases"/>
    <property type="match status" value="1"/>
</dbReference>
<feature type="domain" description="3'-5' exonuclease" evidence="18">
    <location>
        <begin position="373"/>
        <end position="555"/>
    </location>
</feature>
<evidence type="ECO:0000256" key="12">
    <source>
        <dbReference type="ARBA" id="ARBA00022932"/>
    </source>
</evidence>
<dbReference type="RefSeq" id="WP_120176512.1">
    <property type="nucleotide sequence ID" value="NZ_AP018786.1"/>
</dbReference>
<dbReference type="Gene3D" id="3.40.50.1010">
    <property type="entry name" value="5'-nuclease"/>
    <property type="match status" value="1"/>
</dbReference>
<dbReference type="SMART" id="SM00482">
    <property type="entry name" value="POLAc"/>
    <property type="match status" value="1"/>
</dbReference>
<evidence type="ECO:0000259" key="18">
    <source>
        <dbReference type="SMART" id="SM00474"/>
    </source>
</evidence>
<dbReference type="InterPro" id="IPR020045">
    <property type="entry name" value="DNA_polI_H3TH"/>
</dbReference>
<evidence type="ECO:0000256" key="1">
    <source>
        <dbReference type="ARBA" id="ARBA00007705"/>
    </source>
</evidence>
<evidence type="ECO:0000256" key="4">
    <source>
        <dbReference type="ARBA" id="ARBA00020311"/>
    </source>
</evidence>
<dbReference type="Gene3D" id="1.10.150.20">
    <property type="entry name" value="5' to 3' exonuclease, C-terminal subdomain"/>
    <property type="match status" value="2"/>
</dbReference>
<dbReference type="SMART" id="SM00475">
    <property type="entry name" value="53EXOc"/>
    <property type="match status" value="1"/>
</dbReference>
<proteinExistence type="inferred from homology"/>
<reference evidence="21 22" key="1">
    <citation type="journal article" date="2018" name="Int. J. Syst. Evol. Microbiol.">
        <title>Mesosutterella multiformis gen. nov., sp. nov., a member of the family Sutterellaceae and Sutterella megalosphaeroides sp. nov., isolated from human faeces.</title>
        <authorList>
            <person name="Sakamoto M."/>
            <person name="Ikeyama N."/>
            <person name="Kunihiro T."/>
            <person name="Iino T."/>
            <person name="Yuki M."/>
            <person name="Ohkuma M."/>
        </authorList>
    </citation>
    <scope>NUCLEOTIDE SEQUENCE [LARGE SCALE GENOMIC DNA]</scope>
    <source>
        <strain evidence="21 22">6FBBBH3</strain>
    </source>
</reference>
<dbReference type="CDD" id="cd09859">
    <property type="entry name" value="PIN_53EXO"/>
    <property type="match status" value="1"/>
</dbReference>
<dbReference type="NCBIfam" id="TIGR00593">
    <property type="entry name" value="pola"/>
    <property type="match status" value="1"/>
</dbReference>
<keyword evidence="5 17" id="KW-0808">Transferase</keyword>
<dbReference type="GO" id="GO:0006261">
    <property type="term" value="P:DNA-templated DNA replication"/>
    <property type="evidence" value="ECO:0007669"/>
    <property type="project" value="UniProtKB-UniRule"/>
</dbReference>
<dbReference type="OrthoDB" id="9806424at2"/>
<dbReference type="SMART" id="SM00279">
    <property type="entry name" value="HhH2"/>
    <property type="match status" value="1"/>
</dbReference>
<evidence type="ECO:0000256" key="16">
    <source>
        <dbReference type="NCBIfam" id="TIGR00593"/>
    </source>
</evidence>
<dbReference type="GO" id="GO:0008408">
    <property type="term" value="F:3'-5' exonuclease activity"/>
    <property type="evidence" value="ECO:0007669"/>
    <property type="project" value="InterPro"/>
</dbReference>
<dbReference type="KEGG" id="sutt:SUTMEG_07340"/>
<dbReference type="Pfam" id="PF00476">
    <property type="entry name" value="DNA_pol_A"/>
    <property type="match status" value="1"/>
</dbReference>
<evidence type="ECO:0000313" key="21">
    <source>
        <dbReference type="EMBL" id="BBF22843.1"/>
    </source>
</evidence>
<evidence type="ECO:0000256" key="2">
    <source>
        <dbReference type="ARBA" id="ARBA00011541"/>
    </source>
</evidence>
<dbReference type="SUPFAM" id="SSF47807">
    <property type="entry name" value="5' to 3' exonuclease, C-terminal subdomain"/>
    <property type="match status" value="1"/>
</dbReference>
<dbReference type="PANTHER" id="PTHR10133:SF27">
    <property type="entry name" value="DNA POLYMERASE NU"/>
    <property type="match status" value="1"/>
</dbReference>
<evidence type="ECO:0000256" key="7">
    <source>
        <dbReference type="ARBA" id="ARBA00022705"/>
    </source>
</evidence>
<dbReference type="PROSITE" id="PS00447">
    <property type="entry name" value="DNA_POLYMERASE_A"/>
    <property type="match status" value="1"/>
</dbReference>
<sequence>MSTLLLIDGSNYLFRAYHGLPPLSTSTGEPTGAMRGFLGMLGRVQGMVKPDRAVVVFDAPGKNFRHAMYPEYKANRPPMPDDLRVQIEPLQKVLPDLGWPLLVVPGVEADDVIATLAQKGRAEGMKIVIATGDKDMAQLVDENVTLLNTMNTKFYDRDGVIEKYGVPPERIIDYLALMGDKVDNVPGIEKCGEKTAAKWIAQFGSLDEIKRRADEVKGKIGENLRKGLPFLDEARKLVTIKNDCELPVSGLADLDFRTPSAEALRAFARRWEMSNETILRALPPGMRARVKTALEAPNESPHEAGVTGSLFDLGELDAMPAPVPVPGDTPRKTAVEPAAAPQAVDVGTAERVARLQGAIGASEAGDAPDEVPFTRVEDPLQLADFAARLADASAKSEFPAGIALHFEGDCRHARLAGVAVALSPKDVTLVLASESLPAEAIAAGLSAWFASDAPKVFHDAKTMLHVLAAAGVPVEGRVDDTMLMDYVVEAHVKHELPKLAARYLARTIPERDVVFGKGAKRKVWTDVPREEVEKLLAEEAAAVRAISSVLGSVLHADEVLWPIYDEIERPLLKVLFRMENTGVAVDGFLLARESEELGVRIDALEAEAERVAGTAFNLSSPKQLGKILFEDLKLPVLKKTPSGTPSTDEDVLTELALDYPLPKIVLEHRRLTKLRSTYLEKLPRMADPVDGRVHTTFGQATAVTGRLASSDPNLQNIPVRTEEGRRVREAFVAERGSVIVSADYSQVELRIMAHLSKDRGLLDAFARGEDIHRSTAAEVFGRPIEAVTPDERRMAKVINFGLIYGMSAFGLAQNLGIDRRVAANYIDAYFTRYPGVKRYMDEMRALAHEQGFVETVFGRRLWIPDIKSGRKPVQAAAERAAINAPMQGTAADVIKKAMIVVDAWLRERKLGARLVLQVHDELILEVPEGEVELVKTEVPKLMREAADLDVPLIAEVGSGESWEAAH</sequence>
<keyword evidence="9 17" id="KW-0227">DNA damage</keyword>
<feature type="domain" description="DNA-directed DNA polymerase family A palm" evidence="20">
    <location>
        <begin position="724"/>
        <end position="930"/>
    </location>
</feature>
<evidence type="ECO:0000256" key="6">
    <source>
        <dbReference type="ARBA" id="ARBA00022695"/>
    </source>
</evidence>
<keyword evidence="10" id="KW-0378">Hydrolase</keyword>
<dbReference type="Gene3D" id="3.30.420.10">
    <property type="entry name" value="Ribonuclease H-like superfamily/Ribonuclease H"/>
    <property type="match status" value="1"/>
</dbReference>
<evidence type="ECO:0000256" key="9">
    <source>
        <dbReference type="ARBA" id="ARBA00022763"/>
    </source>
</evidence>
<dbReference type="InterPro" id="IPR012337">
    <property type="entry name" value="RNaseH-like_sf"/>
</dbReference>
<evidence type="ECO:0000256" key="10">
    <source>
        <dbReference type="ARBA" id="ARBA00022801"/>
    </source>
</evidence>
<dbReference type="InterPro" id="IPR054690">
    <property type="entry name" value="DNA_polI_exonuclease"/>
</dbReference>
<dbReference type="Gene3D" id="3.30.70.370">
    <property type="match status" value="1"/>
</dbReference>
<protein>
    <recommendedName>
        <fullName evidence="4 16">DNA polymerase I</fullName>
        <ecNumber evidence="3 16">2.7.7.7</ecNumber>
    </recommendedName>
</protein>
<evidence type="ECO:0000313" key="22">
    <source>
        <dbReference type="Proteomes" id="UP000271003"/>
    </source>
</evidence>
<dbReference type="CDD" id="cd09898">
    <property type="entry name" value="H3TH_53EXO"/>
    <property type="match status" value="1"/>
</dbReference>
<evidence type="ECO:0000259" key="19">
    <source>
        <dbReference type="SMART" id="SM00475"/>
    </source>
</evidence>
<dbReference type="CDD" id="cd06140">
    <property type="entry name" value="DNA_polA_I_Bacillus_like_exo"/>
    <property type="match status" value="1"/>
</dbReference>